<accession>A0A392T3N0</accession>
<feature type="non-terminal residue" evidence="2">
    <location>
        <position position="1"/>
    </location>
</feature>
<sequence length="30" mass="3531">ISTTKKDRHKRSPINQRPHETQLNNLTDAM</sequence>
<name>A0A392T3N0_9FABA</name>
<organism evidence="2 3">
    <name type="scientific">Trifolium medium</name>
    <dbReference type="NCBI Taxonomy" id="97028"/>
    <lineage>
        <taxon>Eukaryota</taxon>
        <taxon>Viridiplantae</taxon>
        <taxon>Streptophyta</taxon>
        <taxon>Embryophyta</taxon>
        <taxon>Tracheophyta</taxon>
        <taxon>Spermatophyta</taxon>
        <taxon>Magnoliopsida</taxon>
        <taxon>eudicotyledons</taxon>
        <taxon>Gunneridae</taxon>
        <taxon>Pentapetalae</taxon>
        <taxon>rosids</taxon>
        <taxon>fabids</taxon>
        <taxon>Fabales</taxon>
        <taxon>Fabaceae</taxon>
        <taxon>Papilionoideae</taxon>
        <taxon>50 kb inversion clade</taxon>
        <taxon>NPAAA clade</taxon>
        <taxon>Hologalegina</taxon>
        <taxon>IRL clade</taxon>
        <taxon>Trifolieae</taxon>
        <taxon>Trifolium</taxon>
    </lineage>
</organism>
<comment type="caution">
    <text evidence="2">The sequence shown here is derived from an EMBL/GenBank/DDBJ whole genome shotgun (WGS) entry which is preliminary data.</text>
</comment>
<dbReference type="AlphaFoldDB" id="A0A392T3N0"/>
<evidence type="ECO:0000313" key="2">
    <source>
        <dbReference type="EMBL" id="MCI55659.1"/>
    </source>
</evidence>
<proteinExistence type="predicted"/>
<feature type="compositionally biased region" description="Basic residues" evidence="1">
    <location>
        <begin position="1"/>
        <end position="12"/>
    </location>
</feature>
<feature type="region of interest" description="Disordered" evidence="1">
    <location>
        <begin position="1"/>
        <end position="30"/>
    </location>
</feature>
<evidence type="ECO:0000313" key="3">
    <source>
        <dbReference type="Proteomes" id="UP000265520"/>
    </source>
</evidence>
<dbReference type="Proteomes" id="UP000265520">
    <property type="component" value="Unassembled WGS sequence"/>
</dbReference>
<reference evidence="2 3" key="1">
    <citation type="journal article" date="2018" name="Front. Plant Sci.">
        <title>Red Clover (Trifolium pratense) and Zigzag Clover (T. medium) - A Picture of Genomic Similarities and Differences.</title>
        <authorList>
            <person name="Dluhosova J."/>
            <person name="Istvanek J."/>
            <person name="Nedelnik J."/>
            <person name="Repkova J."/>
        </authorList>
    </citation>
    <scope>NUCLEOTIDE SEQUENCE [LARGE SCALE GENOMIC DNA]</scope>
    <source>
        <strain evidence="3">cv. 10/8</strain>
        <tissue evidence="2">Leaf</tissue>
    </source>
</reference>
<protein>
    <submittedName>
        <fullName evidence="2">Uncharacterized protein</fullName>
    </submittedName>
</protein>
<keyword evidence="3" id="KW-1185">Reference proteome</keyword>
<evidence type="ECO:0000256" key="1">
    <source>
        <dbReference type="SAM" id="MobiDB-lite"/>
    </source>
</evidence>
<dbReference type="EMBL" id="LXQA010499817">
    <property type="protein sequence ID" value="MCI55659.1"/>
    <property type="molecule type" value="Genomic_DNA"/>
</dbReference>
<feature type="compositionally biased region" description="Polar residues" evidence="1">
    <location>
        <begin position="21"/>
        <end position="30"/>
    </location>
</feature>